<dbReference type="InterPro" id="IPR019831">
    <property type="entry name" value="Mn/Fe_SOD_N"/>
</dbReference>
<comment type="similarity">
    <text evidence="2">Belongs to the iron/manganese superoxide dismutase family.</text>
</comment>
<protein>
    <recommendedName>
        <fullName evidence="3">superoxide dismutase</fullName>
        <ecNumber evidence="3">1.15.1.1</ecNumber>
    </recommendedName>
</protein>
<dbReference type="SUPFAM" id="SSF54719">
    <property type="entry name" value="Fe,Mn superoxide dismutase (SOD), C-terminal domain"/>
    <property type="match status" value="1"/>
</dbReference>
<dbReference type="PANTHER" id="PTHR43595:SF2">
    <property type="entry name" value="SMALL RIBOSOMAL SUBUNIT PROTEIN MS42"/>
    <property type="match status" value="1"/>
</dbReference>
<proteinExistence type="inferred from homology"/>
<sequence length="266" mass="31011">MAVAVKKRNVFQISIFFGILTYSNGDAYPYQCIREIKEEYTLPTLPYGYGDLEPYIDEATVKVHHTGHHAAYTKKMNVALQQWRNDPVEGVTIKNTNHLAEKSILDILKEIEEVPQKYRKALTNNGGGFVNHNIYWSVMSPNPENKERLPREPLLSDINKNFGNFSQFVDIFTKDALALFGSGYVWLSRNPLDGNKLLVSTTANQDSPISQRFQPILVLDVWEHAYYLKYQNRRPDHISEWWKIVDWNVVEKLDNWWKDIPQHDEL</sequence>
<evidence type="ECO:0000256" key="7">
    <source>
        <dbReference type="ARBA" id="ARBA00049204"/>
    </source>
</evidence>
<keyword evidence="5" id="KW-0560">Oxidoreductase</keyword>
<evidence type="ECO:0000256" key="3">
    <source>
        <dbReference type="ARBA" id="ARBA00012682"/>
    </source>
</evidence>
<gene>
    <name evidence="10" type="ORF">KUTeg_021364</name>
</gene>
<comment type="function">
    <text evidence="1">Destroys superoxide anion radicals which are normally produced within the cells and which are toxic to biological systems.</text>
</comment>
<evidence type="ECO:0000256" key="6">
    <source>
        <dbReference type="ARBA" id="ARBA00023211"/>
    </source>
</evidence>
<dbReference type="PANTHER" id="PTHR43595">
    <property type="entry name" value="37S RIBOSOMAL PROTEIN S26, MITOCHONDRIAL"/>
    <property type="match status" value="1"/>
</dbReference>
<evidence type="ECO:0000259" key="9">
    <source>
        <dbReference type="Pfam" id="PF02777"/>
    </source>
</evidence>
<comment type="catalytic activity">
    <reaction evidence="7">
        <text>2 superoxide + 2 H(+) = H2O2 + O2</text>
        <dbReference type="Rhea" id="RHEA:20696"/>
        <dbReference type="ChEBI" id="CHEBI:15378"/>
        <dbReference type="ChEBI" id="CHEBI:15379"/>
        <dbReference type="ChEBI" id="CHEBI:16240"/>
        <dbReference type="ChEBI" id="CHEBI:18421"/>
        <dbReference type="EC" id="1.15.1.1"/>
    </reaction>
</comment>
<dbReference type="Pfam" id="PF00081">
    <property type="entry name" value="Sod_Fe_N"/>
    <property type="match status" value="1"/>
</dbReference>
<dbReference type="SUPFAM" id="SSF46609">
    <property type="entry name" value="Fe,Mn superoxide dismutase (SOD), N-terminal domain"/>
    <property type="match status" value="1"/>
</dbReference>
<reference evidence="10 11" key="1">
    <citation type="submission" date="2022-12" db="EMBL/GenBank/DDBJ databases">
        <title>Chromosome-level genome of Tegillarca granosa.</title>
        <authorList>
            <person name="Kim J."/>
        </authorList>
    </citation>
    <scope>NUCLEOTIDE SEQUENCE [LARGE SCALE GENOMIC DNA]</scope>
    <source>
        <strain evidence="10">Teg-2019</strain>
        <tissue evidence="10">Adductor muscle</tissue>
    </source>
</reference>
<organism evidence="10 11">
    <name type="scientific">Tegillarca granosa</name>
    <name type="common">Malaysian cockle</name>
    <name type="synonym">Anadara granosa</name>
    <dbReference type="NCBI Taxonomy" id="220873"/>
    <lineage>
        <taxon>Eukaryota</taxon>
        <taxon>Metazoa</taxon>
        <taxon>Spiralia</taxon>
        <taxon>Lophotrochozoa</taxon>
        <taxon>Mollusca</taxon>
        <taxon>Bivalvia</taxon>
        <taxon>Autobranchia</taxon>
        <taxon>Pteriomorphia</taxon>
        <taxon>Arcoida</taxon>
        <taxon>Arcoidea</taxon>
        <taxon>Arcidae</taxon>
        <taxon>Tegillarca</taxon>
    </lineage>
</organism>
<dbReference type="PRINTS" id="PR01703">
    <property type="entry name" value="MNSODISMTASE"/>
</dbReference>
<dbReference type="Pfam" id="PF02777">
    <property type="entry name" value="Sod_Fe_C"/>
    <property type="match status" value="1"/>
</dbReference>
<dbReference type="EMBL" id="JARBDR010000918">
    <property type="protein sequence ID" value="KAJ8302377.1"/>
    <property type="molecule type" value="Genomic_DNA"/>
</dbReference>
<dbReference type="InterPro" id="IPR036314">
    <property type="entry name" value="SOD_C_sf"/>
</dbReference>
<dbReference type="Proteomes" id="UP001217089">
    <property type="component" value="Unassembled WGS sequence"/>
</dbReference>
<dbReference type="PIRSF" id="PIRSF000349">
    <property type="entry name" value="SODismutase"/>
    <property type="match status" value="1"/>
</dbReference>
<evidence type="ECO:0000256" key="2">
    <source>
        <dbReference type="ARBA" id="ARBA00008714"/>
    </source>
</evidence>
<dbReference type="Gene3D" id="3.55.40.20">
    <property type="entry name" value="Iron/manganese superoxide dismutase, C-terminal domain"/>
    <property type="match status" value="1"/>
</dbReference>
<evidence type="ECO:0000313" key="11">
    <source>
        <dbReference type="Proteomes" id="UP001217089"/>
    </source>
</evidence>
<keyword evidence="4" id="KW-0479">Metal-binding</keyword>
<evidence type="ECO:0000256" key="1">
    <source>
        <dbReference type="ARBA" id="ARBA00002170"/>
    </source>
</evidence>
<dbReference type="PROSITE" id="PS00088">
    <property type="entry name" value="SOD_MN"/>
    <property type="match status" value="1"/>
</dbReference>
<dbReference type="InterPro" id="IPR001189">
    <property type="entry name" value="Mn/Fe_SOD"/>
</dbReference>
<feature type="domain" description="Manganese/iron superoxide dismutase N-terminal" evidence="8">
    <location>
        <begin position="39"/>
        <end position="140"/>
    </location>
</feature>
<feature type="domain" description="Manganese/iron superoxide dismutase C-terminal" evidence="9">
    <location>
        <begin position="151"/>
        <end position="252"/>
    </location>
</feature>
<evidence type="ECO:0000256" key="4">
    <source>
        <dbReference type="ARBA" id="ARBA00022723"/>
    </source>
</evidence>
<dbReference type="InterPro" id="IPR036324">
    <property type="entry name" value="Mn/Fe_SOD_N_sf"/>
</dbReference>
<dbReference type="InterPro" id="IPR019832">
    <property type="entry name" value="Mn/Fe_SOD_C"/>
</dbReference>
<dbReference type="EC" id="1.15.1.1" evidence="3"/>
<keyword evidence="6" id="KW-0464">Manganese</keyword>
<evidence type="ECO:0000259" key="8">
    <source>
        <dbReference type="Pfam" id="PF00081"/>
    </source>
</evidence>
<name>A0ABQ9EAM7_TEGGR</name>
<dbReference type="Gene3D" id="1.10.287.990">
    <property type="entry name" value="Fe,Mn superoxide dismutase (SOD) domain"/>
    <property type="match status" value="1"/>
</dbReference>
<accession>A0ABQ9EAM7</accession>
<dbReference type="InterPro" id="IPR019833">
    <property type="entry name" value="Mn/Fe_SOD_BS"/>
</dbReference>
<evidence type="ECO:0000256" key="5">
    <source>
        <dbReference type="ARBA" id="ARBA00023002"/>
    </source>
</evidence>
<comment type="caution">
    <text evidence="10">The sequence shown here is derived from an EMBL/GenBank/DDBJ whole genome shotgun (WGS) entry which is preliminary data.</text>
</comment>
<evidence type="ECO:0000313" key="10">
    <source>
        <dbReference type="EMBL" id="KAJ8302377.1"/>
    </source>
</evidence>
<keyword evidence="11" id="KW-1185">Reference proteome</keyword>